<dbReference type="RefSeq" id="WP_317701986.1">
    <property type="nucleotide sequence ID" value="NZ_CP136921.1"/>
</dbReference>
<feature type="transmembrane region" description="Helical" evidence="1">
    <location>
        <begin position="6"/>
        <end position="28"/>
    </location>
</feature>
<feature type="transmembrane region" description="Helical" evidence="1">
    <location>
        <begin position="105"/>
        <end position="125"/>
    </location>
</feature>
<sequence>MQPTPLITVHMFAALAGTVVGAVALWARRSGGARPRLHRMAGHAWVLLMLVTAISALCIRDYQLPNLAGYTPIHLLVPLLFAGLLVAFGRLARRDIAGHRRAMRITYMGACLVAGAFTLLPNRYLGGLLWHGLLGL</sequence>
<dbReference type="Pfam" id="PF10067">
    <property type="entry name" value="DUF2306"/>
    <property type="match status" value="1"/>
</dbReference>
<organism evidence="2 3">
    <name type="scientific">Diaphorobacter limosus</name>
    <dbReference type="NCBI Taxonomy" id="3036128"/>
    <lineage>
        <taxon>Bacteria</taxon>
        <taxon>Pseudomonadati</taxon>
        <taxon>Pseudomonadota</taxon>
        <taxon>Betaproteobacteria</taxon>
        <taxon>Burkholderiales</taxon>
        <taxon>Comamonadaceae</taxon>
        <taxon>Diaphorobacter</taxon>
    </lineage>
</organism>
<gene>
    <name evidence="2" type="ORF">P4826_19475</name>
</gene>
<proteinExistence type="predicted"/>
<evidence type="ECO:0000313" key="3">
    <source>
        <dbReference type="Proteomes" id="UP001303211"/>
    </source>
</evidence>
<feature type="transmembrane region" description="Helical" evidence="1">
    <location>
        <begin position="71"/>
        <end position="93"/>
    </location>
</feature>
<keyword evidence="1" id="KW-1133">Transmembrane helix</keyword>
<keyword evidence="3" id="KW-1185">Reference proteome</keyword>
<evidence type="ECO:0000256" key="1">
    <source>
        <dbReference type="SAM" id="Phobius"/>
    </source>
</evidence>
<reference evidence="2 3" key="1">
    <citation type="submission" date="2023-03" db="EMBL/GenBank/DDBJ databases">
        <title>Diaphorobacter basophil sp. nov., isolated from a sewage-treatment plant.</title>
        <authorList>
            <person name="Yang K."/>
        </authorList>
    </citation>
    <scope>NUCLEOTIDE SEQUENCE [LARGE SCALE GENOMIC DNA]</scope>
    <source>
        <strain evidence="2 3">Y-1</strain>
    </source>
</reference>
<protein>
    <submittedName>
        <fullName evidence="2">DUF2306 domain-containing protein</fullName>
    </submittedName>
</protein>
<feature type="transmembrane region" description="Helical" evidence="1">
    <location>
        <begin position="40"/>
        <end position="59"/>
    </location>
</feature>
<keyword evidence="1" id="KW-0472">Membrane</keyword>
<dbReference type="InterPro" id="IPR018750">
    <property type="entry name" value="DUF2306_membrane"/>
</dbReference>
<accession>A0ABZ0J5Z1</accession>
<dbReference type="Proteomes" id="UP001303211">
    <property type="component" value="Chromosome"/>
</dbReference>
<evidence type="ECO:0000313" key="2">
    <source>
        <dbReference type="EMBL" id="WOO32527.1"/>
    </source>
</evidence>
<dbReference type="EMBL" id="CP136921">
    <property type="protein sequence ID" value="WOO32527.1"/>
    <property type="molecule type" value="Genomic_DNA"/>
</dbReference>
<name>A0ABZ0J5Z1_9BURK</name>
<keyword evidence="1" id="KW-0812">Transmembrane</keyword>